<keyword evidence="5 7" id="KW-1133">Transmembrane helix</keyword>
<evidence type="ECO:0000313" key="8">
    <source>
        <dbReference type="EMBL" id="GAD19291.1"/>
    </source>
</evidence>
<feature type="transmembrane region" description="Helical" evidence="7">
    <location>
        <begin position="66"/>
        <end position="85"/>
    </location>
</feature>
<evidence type="ECO:0000256" key="4">
    <source>
        <dbReference type="ARBA" id="ARBA00022692"/>
    </source>
</evidence>
<dbReference type="eggNOG" id="COG0682">
    <property type="taxonomic scope" value="Bacteria"/>
</dbReference>
<dbReference type="HAMAP" id="MF_01147">
    <property type="entry name" value="Lgt"/>
    <property type="match status" value="1"/>
</dbReference>
<dbReference type="NCBIfam" id="TIGR00544">
    <property type="entry name" value="lgt"/>
    <property type="match status" value="1"/>
</dbReference>
<dbReference type="PANTHER" id="PTHR30589">
    <property type="entry name" value="PROLIPOPROTEIN DIACYLGLYCERYL TRANSFERASE"/>
    <property type="match status" value="1"/>
</dbReference>
<evidence type="ECO:0000256" key="2">
    <source>
        <dbReference type="ARBA" id="ARBA00022475"/>
    </source>
</evidence>
<feature type="transmembrane region" description="Helical" evidence="7">
    <location>
        <begin position="116"/>
        <end position="133"/>
    </location>
</feature>
<evidence type="ECO:0000256" key="7">
    <source>
        <dbReference type="HAMAP-Rule" id="MF_01147"/>
    </source>
</evidence>
<dbReference type="PROSITE" id="PS01311">
    <property type="entry name" value="LGT"/>
    <property type="match status" value="1"/>
</dbReference>
<comment type="similarity">
    <text evidence="1 7">Belongs to the Lgt family.</text>
</comment>
<comment type="catalytic activity">
    <reaction evidence="7">
        <text>L-cysteinyl-[prolipoprotein] + a 1,2-diacyl-sn-glycero-3-phospho-(1'-sn-glycerol) = an S-1,2-diacyl-sn-glyceryl-L-cysteinyl-[prolipoprotein] + sn-glycerol 1-phosphate + H(+)</text>
        <dbReference type="Rhea" id="RHEA:56712"/>
        <dbReference type="Rhea" id="RHEA-COMP:14679"/>
        <dbReference type="Rhea" id="RHEA-COMP:14680"/>
        <dbReference type="ChEBI" id="CHEBI:15378"/>
        <dbReference type="ChEBI" id="CHEBI:29950"/>
        <dbReference type="ChEBI" id="CHEBI:57685"/>
        <dbReference type="ChEBI" id="CHEBI:64716"/>
        <dbReference type="ChEBI" id="CHEBI:140658"/>
        <dbReference type="EC" id="2.5.1.145"/>
    </reaction>
</comment>
<keyword evidence="9" id="KW-1185">Reference proteome</keyword>
<evidence type="ECO:0000256" key="1">
    <source>
        <dbReference type="ARBA" id="ARBA00007150"/>
    </source>
</evidence>
<dbReference type="EMBL" id="BASD01000018">
    <property type="protein sequence ID" value="GAD19291.1"/>
    <property type="molecule type" value="Genomic_DNA"/>
</dbReference>
<organism evidence="8 9">
    <name type="scientific">Helicobacter fennelliae MRY12-0050</name>
    <dbReference type="NCBI Taxonomy" id="1325130"/>
    <lineage>
        <taxon>Bacteria</taxon>
        <taxon>Pseudomonadati</taxon>
        <taxon>Campylobacterota</taxon>
        <taxon>Epsilonproteobacteria</taxon>
        <taxon>Campylobacterales</taxon>
        <taxon>Helicobacteraceae</taxon>
        <taxon>Helicobacter</taxon>
    </lineage>
</organism>
<keyword evidence="8" id="KW-0449">Lipoprotein</keyword>
<keyword evidence="8" id="KW-0328">Glycosyltransferase</keyword>
<feature type="transmembrane region" description="Helical" evidence="7">
    <location>
        <begin position="27"/>
        <end position="45"/>
    </location>
</feature>
<sequence>MGGDMSFWNDIYQKFDPIAFSVFGFPMHWYGIAYVCALLFAFFVAKIIISRAPNRFPISSHMLDSYFIWAEIGVILGARIGYIIIYDPMRFWYLAHPWQIFNIFDTAGNFVGIRGMSYHGAIIGFLLASWIFARLKKQSFLLYMDLAALSIPLAYVFGRIGNFLNQELYGRVVLDSDTFGQMIGIIVDGTLRYPSQLLEAFLEGVVVFIIVLVSARLVRTKGMLIAIYAISYGVMRFIAEYWREPDSQMGLFFGLSMGQILCCCMILCGSALMLYLRAHPKQIKTKANTRKDK</sequence>
<dbReference type="PANTHER" id="PTHR30589:SF0">
    <property type="entry name" value="PHOSPHATIDYLGLYCEROL--PROLIPOPROTEIN DIACYLGLYCERYL TRANSFERASE"/>
    <property type="match status" value="1"/>
</dbReference>
<feature type="transmembrane region" description="Helical" evidence="7">
    <location>
        <begin position="197"/>
        <end position="215"/>
    </location>
</feature>
<dbReference type="Proteomes" id="UP000018143">
    <property type="component" value="Unassembled WGS sequence"/>
</dbReference>
<dbReference type="Pfam" id="PF01790">
    <property type="entry name" value="LGT"/>
    <property type="match status" value="1"/>
</dbReference>
<accession>T1D236</accession>
<dbReference type="GO" id="GO:0008961">
    <property type="term" value="F:phosphatidylglycerol-prolipoprotein diacylglyceryl transferase activity"/>
    <property type="evidence" value="ECO:0007669"/>
    <property type="project" value="UniProtKB-UniRule"/>
</dbReference>
<protein>
    <recommendedName>
        <fullName evidence="7">Phosphatidylglycerol--prolipoprotein diacylglyceryl transferase</fullName>
        <ecNumber evidence="7">2.5.1.145</ecNumber>
    </recommendedName>
</protein>
<comment type="subcellular location">
    <subcellularLocation>
        <location evidence="7">Cell membrane</location>
        <topology evidence="7">Multi-pass membrane protein</topology>
    </subcellularLocation>
</comment>
<keyword evidence="6 7" id="KW-0472">Membrane</keyword>
<evidence type="ECO:0000256" key="5">
    <source>
        <dbReference type="ARBA" id="ARBA00022989"/>
    </source>
</evidence>
<keyword evidence="4 7" id="KW-0812">Transmembrane</keyword>
<dbReference type="GO" id="GO:0042158">
    <property type="term" value="P:lipoprotein biosynthetic process"/>
    <property type="evidence" value="ECO:0007669"/>
    <property type="project" value="UniProtKB-UniRule"/>
</dbReference>
<dbReference type="InterPro" id="IPR001640">
    <property type="entry name" value="Lgt"/>
</dbReference>
<proteinExistence type="inferred from homology"/>
<dbReference type="STRING" id="1325130.HFN_0422"/>
<gene>
    <name evidence="7" type="primary">lgt</name>
    <name evidence="8" type="ORF">HFN_0422</name>
</gene>
<evidence type="ECO:0000256" key="3">
    <source>
        <dbReference type="ARBA" id="ARBA00022679"/>
    </source>
</evidence>
<feature type="transmembrane region" description="Helical" evidence="7">
    <location>
        <begin position="140"/>
        <end position="158"/>
    </location>
</feature>
<dbReference type="UniPathway" id="UPA00664"/>
<keyword evidence="3 7" id="KW-0808">Transferase</keyword>
<reference evidence="8 9" key="1">
    <citation type="journal article" date="2013" name="Genome Announc.">
        <title>Draft Genome Sequence of Helicobacter fennelliae Strain MRY12-0050, Isolated from a Bacteremia Patient.</title>
        <authorList>
            <person name="Rimbara E."/>
            <person name="Matsui M."/>
            <person name="Mori S."/>
            <person name="Suzuki S."/>
            <person name="Suzuki M."/>
            <person name="Kim H."/>
            <person name="Sekizuka T."/>
            <person name="Kuroda M."/>
            <person name="Shibayama K."/>
        </authorList>
    </citation>
    <scope>NUCLEOTIDE SEQUENCE [LARGE SCALE GENOMIC DNA]</scope>
    <source>
        <strain evidence="8 9">MRY12-0050</strain>
    </source>
</reference>
<keyword evidence="2 7" id="KW-1003">Cell membrane</keyword>
<dbReference type="GO" id="GO:0005886">
    <property type="term" value="C:plasma membrane"/>
    <property type="evidence" value="ECO:0007669"/>
    <property type="project" value="UniProtKB-SubCell"/>
</dbReference>
<evidence type="ECO:0000256" key="6">
    <source>
        <dbReference type="ARBA" id="ARBA00023136"/>
    </source>
</evidence>
<evidence type="ECO:0000313" key="9">
    <source>
        <dbReference type="Proteomes" id="UP000018143"/>
    </source>
</evidence>
<name>T1D236_9HELI</name>
<feature type="transmembrane region" description="Helical" evidence="7">
    <location>
        <begin position="222"/>
        <end position="239"/>
    </location>
</feature>
<comment type="function">
    <text evidence="7">Catalyzes the transfer of the diacylglyceryl group from phosphatidylglycerol to the sulfhydryl group of the N-terminal cysteine of a prolipoprotein, the first step in the formation of mature lipoproteins.</text>
</comment>
<dbReference type="AlphaFoldDB" id="T1D236"/>
<dbReference type="EC" id="2.5.1.145" evidence="7"/>
<comment type="pathway">
    <text evidence="7">Protein modification; lipoprotein biosynthesis (diacylglyceryl transfer).</text>
</comment>
<feature type="transmembrane region" description="Helical" evidence="7">
    <location>
        <begin position="251"/>
        <end position="276"/>
    </location>
</feature>
<comment type="caution">
    <text evidence="8">The sequence shown here is derived from an EMBL/GenBank/DDBJ whole genome shotgun (WGS) entry which is preliminary data.</text>
</comment>
<feature type="binding site" evidence="7">
    <location>
        <position position="159"/>
    </location>
    <ligand>
        <name>a 1,2-diacyl-sn-glycero-3-phospho-(1'-sn-glycerol)</name>
        <dbReference type="ChEBI" id="CHEBI:64716"/>
    </ligand>
</feature>